<dbReference type="Pfam" id="PF03615">
    <property type="entry name" value="GCM"/>
    <property type="match status" value="1"/>
</dbReference>
<accession>A0A974HFW0</accession>
<protein>
    <recommendedName>
        <fullName evidence="7">GCM domain-containing protein</fullName>
    </recommendedName>
</protein>
<evidence type="ECO:0000313" key="8">
    <source>
        <dbReference type="EMBL" id="OCT76445.1"/>
    </source>
</evidence>
<comment type="subcellular location">
    <subcellularLocation>
        <location evidence="1">Nucleus</location>
    </subcellularLocation>
</comment>
<evidence type="ECO:0000256" key="2">
    <source>
        <dbReference type="ARBA" id="ARBA00022473"/>
    </source>
</evidence>
<keyword evidence="3" id="KW-0805">Transcription regulation</keyword>
<keyword evidence="6" id="KW-0539">Nucleus</keyword>
<dbReference type="Gene3D" id="2.20.25.670">
    <property type="entry name" value="GCM domain, large subdomain"/>
    <property type="match status" value="1"/>
</dbReference>
<evidence type="ECO:0000256" key="4">
    <source>
        <dbReference type="ARBA" id="ARBA00023125"/>
    </source>
</evidence>
<dbReference type="SUPFAM" id="SSF90073">
    <property type="entry name" value="GCM domain"/>
    <property type="match status" value="1"/>
</dbReference>
<dbReference type="InterPro" id="IPR039791">
    <property type="entry name" value="GCM"/>
</dbReference>
<evidence type="ECO:0000256" key="5">
    <source>
        <dbReference type="ARBA" id="ARBA00023163"/>
    </source>
</evidence>
<dbReference type="PANTHER" id="PTHR12414:SF7">
    <property type="entry name" value="CHORION-SPECIFIC TRANSCRIPTION FACTOR GCMB"/>
    <property type="match status" value="1"/>
</dbReference>
<reference evidence="9" key="1">
    <citation type="journal article" date="2016" name="Nature">
        <title>Genome evolution in the allotetraploid frog Xenopus laevis.</title>
        <authorList>
            <person name="Session A.M."/>
            <person name="Uno Y."/>
            <person name="Kwon T."/>
            <person name="Chapman J.A."/>
            <person name="Toyoda A."/>
            <person name="Takahashi S."/>
            <person name="Fukui A."/>
            <person name="Hikosaka A."/>
            <person name="Suzuki A."/>
            <person name="Kondo M."/>
            <person name="van Heeringen S.J."/>
            <person name="Quigley I."/>
            <person name="Heinz S."/>
            <person name="Ogino H."/>
            <person name="Ochi H."/>
            <person name="Hellsten U."/>
            <person name="Lyons J.B."/>
            <person name="Simakov O."/>
            <person name="Putnam N."/>
            <person name="Stites J."/>
            <person name="Kuroki Y."/>
            <person name="Tanaka T."/>
            <person name="Michiue T."/>
            <person name="Watanabe M."/>
            <person name="Bogdanovic O."/>
            <person name="Lister R."/>
            <person name="Georgiou G."/>
            <person name="Paranjpe S.S."/>
            <person name="van Kruijsbergen I."/>
            <person name="Shu S."/>
            <person name="Carlson J."/>
            <person name="Kinoshita T."/>
            <person name="Ohta Y."/>
            <person name="Mawaribuchi S."/>
            <person name="Jenkins J."/>
            <person name="Grimwood J."/>
            <person name="Schmutz J."/>
            <person name="Mitros T."/>
            <person name="Mozaffari S.V."/>
            <person name="Suzuki Y."/>
            <person name="Haramoto Y."/>
            <person name="Yamamoto T.S."/>
            <person name="Takagi C."/>
            <person name="Heald R."/>
            <person name="Miller K."/>
            <person name="Haudenschild C."/>
            <person name="Kitzman J."/>
            <person name="Nakayama T."/>
            <person name="Izutsu Y."/>
            <person name="Robert J."/>
            <person name="Fortriede J."/>
            <person name="Burns K."/>
            <person name="Lotay V."/>
            <person name="Karimi K."/>
            <person name="Yasuoka Y."/>
            <person name="Dichmann D.S."/>
            <person name="Flajnik M.F."/>
            <person name="Houston D.W."/>
            <person name="Shendure J."/>
            <person name="DuPasquier L."/>
            <person name="Vize P.D."/>
            <person name="Zorn A.M."/>
            <person name="Ito M."/>
            <person name="Marcotte E.M."/>
            <person name="Wallingford J.B."/>
            <person name="Ito Y."/>
            <person name="Asashima M."/>
            <person name="Ueno N."/>
            <person name="Matsuda Y."/>
            <person name="Veenstra G.J."/>
            <person name="Fujiyama A."/>
            <person name="Harland R.M."/>
            <person name="Taira M."/>
            <person name="Rokhsar D.S."/>
        </authorList>
    </citation>
    <scope>NUCLEOTIDE SEQUENCE [LARGE SCALE GENOMIC DNA]</scope>
    <source>
        <strain evidence="9">J</strain>
    </source>
</reference>
<dbReference type="OMA" id="QEPKHFD"/>
<dbReference type="AlphaFoldDB" id="A0A974HFW0"/>
<dbReference type="PROSITE" id="PS50807">
    <property type="entry name" value="GCM"/>
    <property type="match status" value="1"/>
</dbReference>
<keyword evidence="2" id="KW-0217">Developmental protein</keyword>
<name>A0A974HFW0_XENLA</name>
<dbReference type="GO" id="GO:0000978">
    <property type="term" value="F:RNA polymerase II cis-regulatory region sequence-specific DNA binding"/>
    <property type="evidence" value="ECO:0007669"/>
    <property type="project" value="TreeGrafter"/>
</dbReference>
<dbReference type="InterPro" id="IPR036115">
    <property type="entry name" value="GCM_dom_sf"/>
</dbReference>
<sequence length="555" mass="63111">MHMIRLLGRKDICHSYIAIRLKRHSSIKQTQSLHNNLFPFYTCSQANDTFPSLIVSYGCWGCSRKTLLVLTNANMARLPGDVYEESDCVCSYGMKITWDINDPKLPQDLKQLDSFQEWTDGYVRFIYNAEDKNAQRHLSGWAMRNTNNHNCQILKKSCLGVVVCSRNCTLQDGGKLQLRPAICDKARQKQQKKICSNCNSALELIPCRGHSGYPVTNFWRLDGKAIFFQAKGVHDHPRPESKSETEARRSAVKRQISSSHLSLKKKFLDPEVGRYNDSCGHFPNIHPIACIDGTDRFGLVNDGYVPVPAQHYPSIQSAEPYKPSYDTVGYQGESSFQKCSNARIYMPRTPCYEFSVPGYINSSSYPTLYKEPLGNLSDTDHVQLNGNHQNLGERSYDSPPKLHGWKQIFGKSAYGERNDYGQIQTNTGHPYHNGEYPCKYVRTPTPVAPALQTVITTTTKVSYQPYKPPDVKYSENSCDVKALQNYAHIQDSISEGIFPEIKTQDDFGLVKTALGYQDQFPTKCERMDNLDFYCYGSRMGNSFIGQPYRFENSEY</sequence>
<dbReference type="PANTHER" id="PTHR12414">
    <property type="entry name" value="GLIAL CELLS MISSING RELATED/GLIDE"/>
    <property type="match status" value="1"/>
</dbReference>
<dbReference type="InterPro" id="IPR043020">
    <property type="entry name" value="GCM_large"/>
</dbReference>
<keyword evidence="5" id="KW-0804">Transcription</keyword>
<evidence type="ECO:0000256" key="3">
    <source>
        <dbReference type="ARBA" id="ARBA00023015"/>
    </source>
</evidence>
<dbReference type="EMBL" id="CM004476">
    <property type="protein sequence ID" value="OCT76445.1"/>
    <property type="molecule type" value="Genomic_DNA"/>
</dbReference>
<dbReference type="GO" id="GO:0001228">
    <property type="term" value="F:DNA-binding transcription activator activity, RNA polymerase II-specific"/>
    <property type="evidence" value="ECO:0007669"/>
    <property type="project" value="InterPro"/>
</dbReference>
<proteinExistence type="predicted"/>
<gene>
    <name evidence="8" type="ORF">XELAEV_18031646mg</name>
</gene>
<dbReference type="Proteomes" id="UP000694892">
    <property type="component" value="Chromosome 6L"/>
</dbReference>
<dbReference type="GO" id="GO:0005634">
    <property type="term" value="C:nucleus"/>
    <property type="evidence" value="ECO:0007669"/>
    <property type="project" value="UniProtKB-SubCell"/>
</dbReference>
<evidence type="ECO:0000313" key="9">
    <source>
        <dbReference type="Proteomes" id="UP000694892"/>
    </source>
</evidence>
<dbReference type="GO" id="GO:0042063">
    <property type="term" value="P:gliogenesis"/>
    <property type="evidence" value="ECO:0007669"/>
    <property type="project" value="TreeGrafter"/>
</dbReference>
<evidence type="ECO:0000256" key="1">
    <source>
        <dbReference type="ARBA" id="ARBA00004123"/>
    </source>
</evidence>
<dbReference type="FunFam" id="3.30.70.3530:FF:000001">
    <property type="entry name" value="Chorion-specific transcription factor GCMb"/>
    <property type="match status" value="1"/>
</dbReference>
<keyword evidence="4" id="KW-0238">DNA-binding</keyword>
<evidence type="ECO:0000259" key="7">
    <source>
        <dbReference type="PROSITE" id="PS50807"/>
    </source>
</evidence>
<organism evidence="8 9">
    <name type="scientific">Xenopus laevis</name>
    <name type="common">African clawed frog</name>
    <dbReference type="NCBI Taxonomy" id="8355"/>
    <lineage>
        <taxon>Eukaryota</taxon>
        <taxon>Metazoa</taxon>
        <taxon>Chordata</taxon>
        <taxon>Craniata</taxon>
        <taxon>Vertebrata</taxon>
        <taxon>Euteleostomi</taxon>
        <taxon>Amphibia</taxon>
        <taxon>Batrachia</taxon>
        <taxon>Anura</taxon>
        <taxon>Pipoidea</taxon>
        <taxon>Pipidae</taxon>
        <taxon>Xenopodinae</taxon>
        <taxon>Xenopus</taxon>
        <taxon>Xenopus</taxon>
    </lineage>
</organism>
<evidence type="ECO:0000256" key="6">
    <source>
        <dbReference type="ARBA" id="ARBA00023242"/>
    </source>
</evidence>
<dbReference type="Gene3D" id="3.30.70.3530">
    <property type="entry name" value="GCM motif"/>
    <property type="match status" value="1"/>
</dbReference>
<dbReference type="InterPro" id="IPR003902">
    <property type="entry name" value="Tscrpt_reg_GCM"/>
</dbReference>
<dbReference type="InterPro" id="IPR043021">
    <property type="entry name" value="GCM_small"/>
</dbReference>
<feature type="domain" description="GCM" evidence="7">
    <location>
        <begin position="96"/>
        <end position="251"/>
    </location>
</feature>